<dbReference type="Proteomes" id="UP000583944">
    <property type="component" value="Unassembled WGS sequence"/>
</dbReference>
<organism evidence="2 3">
    <name type="scientific">Trypanosoma cruzi</name>
    <dbReference type="NCBI Taxonomy" id="5693"/>
    <lineage>
        <taxon>Eukaryota</taxon>
        <taxon>Discoba</taxon>
        <taxon>Euglenozoa</taxon>
        <taxon>Kinetoplastea</taxon>
        <taxon>Metakinetoplastina</taxon>
        <taxon>Trypanosomatida</taxon>
        <taxon>Trypanosomatidae</taxon>
        <taxon>Trypanosoma</taxon>
        <taxon>Schizotrypanum</taxon>
    </lineage>
</organism>
<name>A0A7J6XV43_TRYCR</name>
<comment type="caution">
    <text evidence="2">The sequence shown here is derived from an EMBL/GenBank/DDBJ whole genome shotgun (WGS) entry which is preliminary data.</text>
</comment>
<evidence type="ECO:0000313" key="3">
    <source>
        <dbReference type="Proteomes" id="UP000583944"/>
    </source>
</evidence>
<evidence type="ECO:0000313" key="2">
    <source>
        <dbReference type="EMBL" id="KAF5218339.1"/>
    </source>
</evidence>
<dbReference type="EMBL" id="JABDHM010000099">
    <property type="protein sequence ID" value="KAF5218339.1"/>
    <property type="molecule type" value="Genomic_DNA"/>
</dbReference>
<sequence>MDGSIGGELTPPQFIRAGVFMCRHIHRKGNGGPFLFRCTAGSTVATCVHRIGHMAHSTQFTIPAMHVHTKATESIILMLSLSTGSRTIPPHTHTHTHARDTSGCRHSEHTTHPPRASHPQENRLGVRAPSLLPFPHGHGRRQQPPHATANMHCKRSIQIHCNVHLVCVPAETQSKEVEKRKQSMWGDAKKCAAEVHGGSNKKKTAQTHDCTTVQAVAIHTSFIQNKKKQKKCPLHLTQTPSHKIIINKKEIVHCCSTQILKSCRLPFGHTKLSAYILPAKEN</sequence>
<feature type="compositionally biased region" description="Basic and acidic residues" evidence="1">
    <location>
        <begin position="97"/>
        <end position="111"/>
    </location>
</feature>
<dbReference type="VEuPathDB" id="TriTrypDB:ECC02_008710"/>
<evidence type="ECO:0000256" key="1">
    <source>
        <dbReference type="SAM" id="MobiDB-lite"/>
    </source>
</evidence>
<gene>
    <name evidence="2" type="ORF">ECC02_008710</name>
</gene>
<proteinExistence type="predicted"/>
<protein>
    <submittedName>
        <fullName evidence="2">Uncharacterized protein</fullName>
    </submittedName>
</protein>
<accession>A0A7J6XV43</accession>
<reference evidence="2 3" key="1">
    <citation type="journal article" date="2019" name="Genome Biol. Evol.">
        <title>Nanopore Sequencing Significantly Improves Genome Assembly of the Protozoan Parasite Trypanosoma cruzi.</title>
        <authorList>
            <person name="Diaz-Viraque F."/>
            <person name="Pita S."/>
            <person name="Greif G."/>
            <person name="de Souza R.C.M."/>
            <person name="Iraola G."/>
            <person name="Robello C."/>
        </authorList>
    </citation>
    <scope>NUCLEOTIDE SEQUENCE [LARGE SCALE GENOMIC DNA]</scope>
    <source>
        <strain evidence="2 3">Berenice</strain>
    </source>
</reference>
<dbReference type="AlphaFoldDB" id="A0A7J6XV43"/>
<feature type="region of interest" description="Disordered" evidence="1">
    <location>
        <begin position="86"/>
        <end position="146"/>
    </location>
</feature>